<dbReference type="FunFam" id="3.40.30.10:FF:000058">
    <property type="entry name" value="Glutathione S-transferase, omega"/>
    <property type="match status" value="1"/>
</dbReference>
<dbReference type="EC" id="1.8.5.-" evidence="5"/>
<dbReference type="SUPFAM" id="SSF52833">
    <property type="entry name" value="Thioredoxin-like"/>
    <property type="match status" value="1"/>
</dbReference>
<dbReference type="InterPro" id="IPR016639">
    <property type="entry name" value="GST_Omega/GSH"/>
</dbReference>
<evidence type="ECO:0000259" key="4">
    <source>
        <dbReference type="PROSITE" id="PS50405"/>
    </source>
</evidence>
<dbReference type="SFLD" id="SFLDS00019">
    <property type="entry name" value="Glutathione_Transferase_(cytos"/>
    <property type="match status" value="1"/>
</dbReference>
<evidence type="ECO:0000256" key="1">
    <source>
        <dbReference type="PIRSR" id="PIRSR015753-1"/>
    </source>
</evidence>
<dbReference type="Pfam" id="PF13410">
    <property type="entry name" value="GST_C_2"/>
    <property type="match status" value="1"/>
</dbReference>
<feature type="binding site" evidence="2">
    <location>
        <position position="96"/>
    </location>
    <ligand>
        <name>glutathione</name>
        <dbReference type="ChEBI" id="CHEBI:57925"/>
    </ligand>
</feature>
<gene>
    <name evidence="5" type="ORF">QP433_01965</name>
</gene>
<dbReference type="GO" id="GO:0005737">
    <property type="term" value="C:cytoplasm"/>
    <property type="evidence" value="ECO:0007669"/>
    <property type="project" value="TreeGrafter"/>
</dbReference>
<feature type="active site" description="Nucleophile" evidence="1">
    <location>
        <position position="63"/>
    </location>
</feature>
<name>A0AAJ1V262_9LACT</name>
<organism evidence="5 6">
    <name type="scientific">Facklamia hominis</name>
    <dbReference type="NCBI Taxonomy" id="178214"/>
    <lineage>
        <taxon>Bacteria</taxon>
        <taxon>Bacillati</taxon>
        <taxon>Bacillota</taxon>
        <taxon>Bacilli</taxon>
        <taxon>Lactobacillales</taxon>
        <taxon>Aerococcaceae</taxon>
        <taxon>Facklamia</taxon>
    </lineage>
</organism>
<evidence type="ECO:0000313" key="5">
    <source>
        <dbReference type="EMBL" id="MDK7186738.1"/>
    </source>
</evidence>
<dbReference type="Proteomes" id="UP001229251">
    <property type="component" value="Unassembled WGS sequence"/>
</dbReference>
<feature type="domain" description="GST C-terminal" evidence="4">
    <location>
        <begin position="171"/>
        <end position="295"/>
    </location>
</feature>
<comment type="caution">
    <text evidence="5">The sequence shown here is derived from an EMBL/GenBank/DDBJ whole genome shotgun (WGS) entry which is preliminary data.</text>
</comment>
<dbReference type="InterPro" id="IPR010987">
    <property type="entry name" value="Glutathione-S-Trfase_C-like"/>
</dbReference>
<reference evidence="5" key="1">
    <citation type="submission" date="2023-05" db="EMBL/GenBank/DDBJ databases">
        <title>Cataloging the Phylogenetic Diversity of Human Bladder Bacteria.</title>
        <authorList>
            <person name="Du J."/>
        </authorList>
    </citation>
    <scope>NUCLEOTIDE SEQUENCE</scope>
    <source>
        <strain evidence="5">UMB1231</strain>
    </source>
</reference>
<dbReference type="RefSeq" id="WP_070608541.1">
    <property type="nucleotide sequence ID" value="NZ_JASOOE010000003.1"/>
</dbReference>
<feature type="binding site" evidence="2">
    <location>
        <begin position="147"/>
        <end position="148"/>
    </location>
    <ligand>
        <name>glutathione</name>
        <dbReference type="ChEBI" id="CHEBI:57925"/>
    </ligand>
</feature>
<protein>
    <submittedName>
        <fullName evidence="5">Glutathione S-transferase family protein</fullName>
        <ecNumber evidence="5">1.8.5.-</ecNumber>
    </submittedName>
</protein>
<dbReference type="InterPro" id="IPR040079">
    <property type="entry name" value="Glutathione_S-Trfase"/>
</dbReference>
<feature type="active site" description="Proton donor/acceptor" evidence="1">
    <location>
        <position position="194"/>
    </location>
</feature>
<evidence type="ECO:0000256" key="2">
    <source>
        <dbReference type="PIRSR" id="PIRSR015753-2"/>
    </source>
</evidence>
<accession>A0AAJ1V262</accession>
<dbReference type="Gene3D" id="3.40.30.10">
    <property type="entry name" value="Glutaredoxin"/>
    <property type="match status" value="1"/>
</dbReference>
<feature type="binding site" evidence="2">
    <location>
        <begin position="129"/>
        <end position="132"/>
    </location>
    <ligand>
        <name>glutathione</name>
        <dbReference type="ChEBI" id="CHEBI:57925"/>
    </ligand>
</feature>
<keyword evidence="5" id="KW-0560">Oxidoreductase</keyword>
<dbReference type="PANTHER" id="PTHR32419">
    <property type="entry name" value="GLUTATHIONYL-HYDROQUINONE REDUCTASE"/>
    <property type="match status" value="1"/>
</dbReference>
<dbReference type="GO" id="GO:0016491">
    <property type="term" value="F:oxidoreductase activity"/>
    <property type="evidence" value="ECO:0007669"/>
    <property type="project" value="UniProtKB-KW"/>
</dbReference>
<proteinExistence type="predicted"/>
<dbReference type="SFLD" id="SFLDG01148">
    <property type="entry name" value="Xi_(cytGST)"/>
    <property type="match status" value="1"/>
</dbReference>
<sequence length="318" mass="36709">MGLLVNGKWQDKWYDTKSTGGRFVRKDSQFRQWITPNGKEFINHLETLPAEKNRYHLYVSLACPWASRVMIVRALKGLEEILPVSIVSPYMLDQGWSFDNYPGVIADPVIKAKYLHQIYTLSAPTYSGRVTVPVLLDKTTNKIVNNESSDIIRMLNTAFDNLGAKNGHFYPQELQAEIDQWNDIIYDHINNGVYKAGFATEQAVYEEEVQAVFKTLDELENHLSQSEYLVDHQFTEADIRLFVTLVRFDSVYFGHFKCNLRPLTSYPNLWNYTKRIYHLPGIKETINFDHIKTHYYGSHPTINPNGIIPSGPILDWGL</sequence>
<evidence type="ECO:0000256" key="3">
    <source>
        <dbReference type="PIRSR" id="PIRSR015753-3"/>
    </source>
</evidence>
<dbReference type="InterPro" id="IPR004045">
    <property type="entry name" value="Glutathione_S-Trfase_N"/>
</dbReference>
<dbReference type="GO" id="GO:0004364">
    <property type="term" value="F:glutathione transferase activity"/>
    <property type="evidence" value="ECO:0007669"/>
    <property type="project" value="InterPro"/>
</dbReference>
<dbReference type="InterPro" id="IPR036249">
    <property type="entry name" value="Thioredoxin-like_sf"/>
</dbReference>
<evidence type="ECO:0000313" key="6">
    <source>
        <dbReference type="Proteomes" id="UP001229251"/>
    </source>
</evidence>
<feature type="site" description="Lowers pKa of active site Cys" evidence="3">
    <location>
        <position position="252"/>
    </location>
</feature>
<dbReference type="SUPFAM" id="SSF47616">
    <property type="entry name" value="GST C-terminal domain-like"/>
    <property type="match status" value="1"/>
</dbReference>
<feature type="site" description="Lowers pKa of active site Cys" evidence="3">
    <location>
        <position position="295"/>
    </location>
</feature>
<dbReference type="Pfam" id="PF13409">
    <property type="entry name" value="GST_N_2"/>
    <property type="match status" value="1"/>
</dbReference>
<dbReference type="InterPro" id="IPR047047">
    <property type="entry name" value="GST_Omega-like_C"/>
</dbReference>
<dbReference type="SFLD" id="SFLDG01206">
    <property type="entry name" value="Xi.1"/>
    <property type="match status" value="1"/>
</dbReference>
<dbReference type="Gene3D" id="1.20.1050.10">
    <property type="match status" value="1"/>
</dbReference>
<dbReference type="PROSITE" id="PS50405">
    <property type="entry name" value="GST_CTER"/>
    <property type="match status" value="1"/>
</dbReference>
<dbReference type="PIRSF" id="PIRSF015753">
    <property type="entry name" value="GST"/>
    <property type="match status" value="1"/>
</dbReference>
<dbReference type="EMBL" id="JASOOE010000003">
    <property type="protein sequence ID" value="MDK7186738.1"/>
    <property type="molecule type" value="Genomic_DNA"/>
</dbReference>
<dbReference type="CDD" id="cd03190">
    <property type="entry name" value="GST_C_Omega_like"/>
    <property type="match status" value="1"/>
</dbReference>
<dbReference type="AlphaFoldDB" id="A0AAJ1V262"/>
<dbReference type="InterPro" id="IPR036282">
    <property type="entry name" value="Glutathione-S-Trfase_C_sf"/>
</dbReference>
<dbReference type="PANTHER" id="PTHR32419:SF6">
    <property type="entry name" value="GLUTATHIONE S-TRANSFERASE OMEGA-LIKE 1-RELATED"/>
    <property type="match status" value="1"/>
</dbReference>